<dbReference type="InterPro" id="IPR002645">
    <property type="entry name" value="STAS_dom"/>
</dbReference>
<dbReference type="PANTHER" id="PTHR33745">
    <property type="entry name" value="RSBT ANTAGONIST PROTEIN RSBS-RELATED"/>
    <property type="match status" value="1"/>
</dbReference>
<dbReference type="Pfam" id="PF01740">
    <property type="entry name" value="STAS"/>
    <property type="match status" value="1"/>
</dbReference>
<keyword evidence="1" id="KW-0597">Phosphoprotein</keyword>
<evidence type="ECO:0000256" key="2">
    <source>
        <dbReference type="SAM" id="Coils"/>
    </source>
</evidence>
<dbReference type="PATRIC" id="fig|135826.4.peg.1260"/>
<dbReference type="Gene3D" id="3.30.750.24">
    <property type="entry name" value="STAS domain"/>
    <property type="match status" value="1"/>
</dbReference>
<dbReference type="Proteomes" id="UP000031950">
    <property type="component" value="Unassembled WGS sequence"/>
</dbReference>
<dbReference type="SUPFAM" id="SSF52091">
    <property type="entry name" value="SpoIIaa-like"/>
    <property type="match status" value="1"/>
</dbReference>
<dbReference type="AlphaFoldDB" id="A0A0C2W6T4"/>
<feature type="domain" description="STAS" evidence="3">
    <location>
        <begin position="219"/>
        <end position="331"/>
    </location>
</feature>
<evidence type="ECO:0000259" key="3">
    <source>
        <dbReference type="PROSITE" id="PS50801"/>
    </source>
</evidence>
<dbReference type="STRING" id="135826.KP77_12650"/>
<name>A0A0C2W6T4_9BACL</name>
<keyword evidence="5" id="KW-1185">Reference proteome</keyword>
<proteinExistence type="predicted"/>
<dbReference type="OrthoDB" id="2717092at2"/>
<dbReference type="RefSeq" id="WP_041121825.1">
    <property type="nucleotide sequence ID" value="NZ_JXRQ01000015.1"/>
</dbReference>
<keyword evidence="2" id="KW-0175">Coiled coil</keyword>
<accession>A0A0C2W6T4</accession>
<evidence type="ECO:0000256" key="1">
    <source>
        <dbReference type="ARBA" id="ARBA00022553"/>
    </source>
</evidence>
<dbReference type="PANTHER" id="PTHR33745:SF3">
    <property type="entry name" value="RSBT CO-ANTAGONIST PROTEIN RSBRC"/>
    <property type="match status" value="1"/>
</dbReference>
<organism evidence="4 5">
    <name type="scientific">Jeotgalibacillus alimentarius</name>
    <dbReference type="NCBI Taxonomy" id="135826"/>
    <lineage>
        <taxon>Bacteria</taxon>
        <taxon>Bacillati</taxon>
        <taxon>Bacillota</taxon>
        <taxon>Bacilli</taxon>
        <taxon>Bacillales</taxon>
        <taxon>Caryophanaceae</taxon>
        <taxon>Jeotgalibacillus</taxon>
    </lineage>
</organism>
<dbReference type="PROSITE" id="PS50801">
    <property type="entry name" value="STAS"/>
    <property type="match status" value="1"/>
</dbReference>
<gene>
    <name evidence="4" type="ORF">KP77_12650</name>
</gene>
<dbReference type="InterPro" id="IPR036513">
    <property type="entry name" value="STAS_dom_sf"/>
</dbReference>
<dbReference type="InterPro" id="IPR051932">
    <property type="entry name" value="Bact_StressResp_Reg"/>
</dbReference>
<comment type="caution">
    <text evidence="4">The sequence shown here is derived from an EMBL/GenBank/DDBJ whole genome shotgun (WGS) entry which is preliminary data.</text>
</comment>
<feature type="coiled-coil region" evidence="2">
    <location>
        <begin position="190"/>
        <end position="217"/>
    </location>
</feature>
<dbReference type="EMBL" id="JXRQ01000015">
    <property type="protein sequence ID" value="KIL51753.1"/>
    <property type="molecule type" value="Genomic_DNA"/>
</dbReference>
<dbReference type="CDD" id="cd07041">
    <property type="entry name" value="STAS_RsbR_RsbS_like"/>
    <property type="match status" value="1"/>
</dbReference>
<protein>
    <recommendedName>
        <fullName evidence="3">STAS domain-containing protein</fullName>
    </recommendedName>
</protein>
<reference evidence="4 5" key="1">
    <citation type="submission" date="2015-01" db="EMBL/GenBank/DDBJ databases">
        <title>Genome sequence of Jeotgalibacillus alimentarius.</title>
        <authorList>
            <person name="Goh K.M."/>
            <person name="Chan K.-G."/>
            <person name="Yaakop A.S."/>
            <person name="Ee R."/>
            <person name="Gan H.M."/>
            <person name="Chan C.S."/>
        </authorList>
    </citation>
    <scope>NUCLEOTIDE SEQUENCE [LARGE SCALE GENOMIC DNA]</scope>
    <source>
        <strain evidence="4 5">YKJ-13</strain>
    </source>
</reference>
<sequence length="340" mass="38062">MRNYNHSISISGLQLDWDLSKGEFLFDQEDAVLFWITSAMKEFFDTIEEISGEEASTLVFETAGFRQGTVVGKYFEDLKHLKVDEAAEMITSTYAAAGWGHAHMENLNVESKTVTVRLKDSWEYKINKAQGKKHRGNFLPAHYAGIFSVFFGENVWFKIKEDQLAGAETSVIEYFPSDITVSENIHALSRKKESQQIMQLEAMVEDKTRDLKDLIKQISSPIIPVLDGVVVVPLLGKYDQERAEELVFNTLNKLPSYKASYLVLDLTGLDDDIDQLTTSLLEKISGAAALIGTETVLVGLSAKLSITIAESGIDISNFHCFQTLQHGIYYALSQQGKQII</sequence>
<evidence type="ECO:0000313" key="4">
    <source>
        <dbReference type="EMBL" id="KIL51753.1"/>
    </source>
</evidence>
<evidence type="ECO:0000313" key="5">
    <source>
        <dbReference type="Proteomes" id="UP000031950"/>
    </source>
</evidence>